<gene>
    <name evidence="1" type="ORF">GCM10007874_56380</name>
</gene>
<evidence type="ECO:0000313" key="1">
    <source>
        <dbReference type="EMBL" id="GLS22618.1"/>
    </source>
</evidence>
<reference evidence="2" key="1">
    <citation type="journal article" date="2019" name="Int. J. Syst. Evol. Microbiol.">
        <title>The Global Catalogue of Microorganisms (GCM) 10K type strain sequencing project: providing services to taxonomists for standard genome sequencing and annotation.</title>
        <authorList>
            <consortium name="The Broad Institute Genomics Platform"/>
            <consortium name="The Broad Institute Genome Sequencing Center for Infectious Disease"/>
            <person name="Wu L."/>
            <person name="Ma J."/>
        </authorList>
    </citation>
    <scope>NUCLEOTIDE SEQUENCE [LARGE SCALE GENOMIC DNA]</scope>
    <source>
        <strain evidence="2">NBRC 101365</strain>
    </source>
</reference>
<accession>A0ABQ6CQI1</accession>
<evidence type="ECO:0000313" key="2">
    <source>
        <dbReference type="Proteomes" id="UP001156882"/>
    </source>
</evidence>
<evidence type="ECO:0008006" key="3">
    <source>
        <dbReference type="Google" id="ProtNLM"/>
    </source>
</evidence>
<comment type="caution">
    <text evidence="1">The sequence shown here is derived from an EMBL/GenBank/DDBJ whole genome shotgun (WGS) entry which is preliminary data.</text>
</comment>
<proteinExistence type="predicted"/>
<dbReference type="RefSeq" id="WP_284315580.1">
    <property type="nucleotide sequence ID" value="NZ_BSPC01000064.1"/>
</dbReference>
<name>A0ABQ6CQI1_9HYPH</name>
<organism evidence="1 2">
    <name type="scientific">Labrys miyagiensis</name>
    <dbReference type="NCBI Taxonomy" id="346912"/>
    <lineage>
        <taxon>Bacteria</taxon>
        <taxon>Pseudomonadati</taxon>
        <taxon>Pseudomonadota</taxon>
        <taxon>Alphaproteobacteria</taxon>
        <taxon>Hyphomicrobiales</taxon>
        <taxon>Xanthobacteraceae</taxon>
        <taxon>Labrys</taxon>
    </lineage>
</organism>
<dbReference type="EMBL" id="BSPC01000064">
    <property type="protein sequence ID" value="GLS22618.1"/>
    <property type="molecule type" value="Genomic_DNA"/>
</dbReference>
<protein>
    <recommendedName>
        <fullName evidence="3">DUF3052 domain-containing protein</fullName>
    </recommendedName>
</protein>
<keyword evidence="2" id="KW-1185">Reference proteome</keyword>
<dbReference type="Proteomes" id="UP001156882">
    <property type="component" value="Unassembled WGS sequence"/>
</dbReference>
<sequence>MAGKSIAEKLQAKGTRRLAVLDAPADLDAAIAGPRAPLAEAEVALLFVRDKAGLLASLAANLPMVRTDAILWIAYPKLTSKLKGDLNRDIIHNLVPDHGLDTVASIAVDGDWSALRFKRV</sequence>